<name>A0A059TRE8_HALMT</name>
<dbReference type="EMBL" id="CP007554">
    <property type="protein sequence ID" value="AHZ24375.1"/>
    <property type="molecule type" value="Genomic_DNA"/>
</dbReference>
<keyword evidence="1" id="KW-0812">Transmembrane</keyword>
<dbReference type="Proteomes" id="UP000027075">
    <property type="component" value="Plasmid HMPLAS1"/>
</dbReference>
<keyword evidence="1" id="KW-0472">Membrane</keyword>
<keyword evidence="2" id="KW-0614">Plasmid</keyword>
<accession>A0A059TRE8</accession>
<feature type="transmembrane region" description="Helical" evidence="1">
    <location>
        <begin position="95"/>
        <end position="117"/>
    </location>
</feature>
<evidence type="ECO:0000313" key="2">
    <source>
        <dbReference type="EMBL" id="AHZ24375.1"/>
    </source>
</evidence>
<keyword evidence="1" id="KW-1133">Transmembrane helix</keyword>
<proteinExistence type="predicted"/>
<gene>
    <name evidence="2" type="ORF">BM92_15760</name>
</gene>
<evidence type="ECO:0000313" key="3">
    <source>
        <dbReference type="Proteomes" id="UP000027075"/>
    </source>
</evidence>
<feature type="transmembrane region" description="Helical" evidence="1">
    <location>
        <begin position="129"/>
        <end position="153"/>
    </location>
</feature>
<protein>
    <submittedName>
        <fullName evidence="2">Uncharacterized protein</fullName>
    </submittedName>
</protein>
<sequence length="154" mass="15332">MASVIAGLAGGVVATIVMTIVMMILGDGGPPPTARLVSKVAGGEPEDYAMPGMVLHIAYGIVAGAVFAVGVPLVGLALSSTIVAVGLGLALSSTIVAVGLGLAYGILLMVGGMVFWMRMVIGAEPDRDMMTMFGTVHVVYGVVLGAFLGAGILA</sequence>
<geneLocation type="plasmid" evidence="2 3">
    <name>HMPLAS1</name>
</geneLocation>
<dbReference type="AlphaFoldDB" id="A0A059TRE8"/>
<feature type="transmembrane region" description="Helical" evidence="1">
    <location>
        <begin position="57"/>
        <end position="89"/>
    </location>
</feature>
<reference evidence="2 3" key="1">
    <citation type="submission" date="2014-04" db="EMBL/GenBank/DDBJ databases">
        <title>Transcriptional profiles of Haloferax mediterranei on the basis of nitrogen availability.</title>
        <authorList>
            <person name="Bautista V."/>
        </authorList>
    </citation>
    <scope>NUCLEOTIDE SEQUENCE [LARGE SCALE GENOMIC DNA]</scope>
    <source>
        <strain evidence="3">ATCC 33500 / DSM 1411 / JCM 8866 / NBRC 14739 / NCIMB 2177 / R-4</strain>
        <plasmid evidence="3">Plasmid HMPLAS1</plasmid>
    </source>
</reference>
<feature type="transmembrane region" description="Helical" evidence="1">
    <location>
        <begin position="6"/>
        <end position="25"/>
    </location>
</feature>
<evidence type="ECO:0000256" key="1">
    <source>
        <dbReference type="SAM" id="Phobius"/>
    </source>
</evidence>
<organism evidence="2 3">
    <name type="scientific">Haloferax mediterranei (strain ATCC 33500 / DSM 1411 / JCM 8866 / NBRC 14739 / NCIMB 2177 / R-4)</name>
    <name type="common">Halobacterium mediterranei</name>
    <dbReference type="NCBI Taxonomy" id="523841"/>
    <lineage>
        <taxon>Archaea</taxon>
        <taxon>Methanobacteriati</taxon>
        <taxon>Methanobacteriota</taxon>
        <taxon>Stenosarchaea group</taxon>
        <taxon>Halobacteria</taxon>
        <taxon>Halobacteriales</taxon>
        <taxon>Haloferacaceae</taxon>
        <taxon>Haloferax</taxon>
    </lineage>
</organism>